<accession>A0A0S7C0J1</accession>
<dbReference type="STRING" id="1678841.TBC1_112211"/>
<keyword evidence="2" id="KW-0175">Coiled coil</keyword>
<proteinExistence type="predicted"/>
<dbReference type="EMBL" id="DF968182">
    <property type="protein sequence ID" value="GAP44050.1"/>
    <property type="molecule type" value="Genomic_DNA"/>
</dbReference>
<dbReference type="Proteomes" id="UP000053091">
    <property type="component" value="Unassembled WGS sequence"/>
</dbReference>
<dbReference type="InterPro" id="IPR036388">
    <property type="entry name" value="WH-like_DNA-bd_sf"/>
</dbReference>
<keyword evidence="6" id="KW-1185">Reference proteome</keyword>
<dbReference type="SMART" id="SM00028">
    <property type="entry name" value="TPR"/>
    <property type="match status" value="6"/>
</dbReference>
<dbReference type="Pfam" id="PF13181">
    <property type="entry name" value="TPR_8"/>
    <property type="match status" value="2"/>
</dbReference>
<evidence type="ECO:0000313" key="6">
    <source>
        <dbReference type="Proteomes" id="UP000053091"/>
    </source>
</evidence>
<keyword evidence="3" id="KW-0472">Membrane</keyword>
<dbReference type="InterPro" id="IPR000792">
    <property type="entry name" value="Tscrpt_reg_LuxR_C"/>
</dbReference>
<feature type="repeat" description="TPR" evidence="1">
    <location>
        <begin position="267"/>
        <end position="300"/>
    </location>
</feature>
<feature type="coiled-coil region" evidence="2">
    <location>
        <begin position="408"/>
        <end position="449"/>
    </location>
</feature>
<dbReference type="Pfam" id="PF13424">
    <property type="entry name" value="TPR_12"/>
    <property type="match status" value="1"/>
</dbReference>
<dbReference type="InterPro" id="IPR011990">
    <property type="entry name" value="TPR-like_helical_dom_sf"/>
</dbReference>
<protein>
    <submittedName>
        <fullName evidence="5">Protein containing tetratricopeptide repeat</fullName>
    </submittedName>
</protein>
<dbReference type="SUPFAM" id="SSF48452">
    <property type="entry name" value="TPR-like"/>
    <property type="match status" value="2"/>
</dbReference>
<organism evidence="5">
    <name type="scientific">Lentimicrobium saccharophilum</name>
    <dbReference type="NCBI Taxonomy" id="1678841"/>
    <lineage>
        <taxon>Bacteria</taxon>
        <taxon>Pseudomonadati</taxon>
        <taxon>Bacteroidota</taxon>
        <taxon>Bacteroidia</taxon>
        <taxon>Bacteroidales</taxon>
        <taxon>Lentimicrobiaceae</taxon>
        <taxon>Lentimicrobium</taxon>
    </lineage>
</organism>
<dbReference type="PROSITE" id="PS50005">
    <property type="entry name" value="TPR"/>
    <property type="match status" value="2"/>
</dbReference>
<dbReference type="PANTHER" id="PTHR10098">
    <property type="entry name" value="RAPSYN-RELATED"/>
    <property type="match status" value="1"/>
</dbReference>
<dbReference type="GO" id="GO:0003677">
    <property type="term" value="F:DNA binding"/>
    <property type="evidence" value="ECO:0007669"/>
    <property type="project" value="InterPro"/>
</dbReference>
<gene>
    <name evidence="5" type="ORF">TBC1_112211</name>
</gene>
<dbReference type="Gene3D" id="1.10.10.10">
    <property type="entry name" value="Winged helix-like DNA-binding domain superfamily/Winged helix DNA-binding domain"/>
    <property type="match status" value="1"/>
</dbReference>
<evidence type="ECO:0000256" key="2">
    <source>
        <dbReference type="SAM" id="Coils"/>
    </source>
</evidence>
<name>A0A0S7C0J1_9BACT</name>
<sequence>MNFRFLKKSGGIFRFAVFTILWIMPVCDKLTAGPADSLKMLAAAASADTTAIRLLAETGDYYARLDQHDSALYYYNRALSRVGPENESRFAPVIYYKLNRLFYKSGNYDISLEYLFKVLLHYDIIRSSAHDTAKIEIQTALAYGDIGLSYFSMENYIKSKEYFEKGYTIIKKLSQSAQKNDASENMFVFVLNLGSVHVALEEFGKAREYFEVALGLNKQLGKIAYDAVLYNNLGIIFKEEKNYQKAYEYYLKSADIRETINDTAGLAQVNNNLGNLEFMRGNYKIAIDFLQKALNFSRKSKNLKSEMLSADFLSRTYEKTREFDKALEMHKLFKQLHDSILDSEKLHQTARLELQYQYEKLRKETELQQEIELTKKERKSLIYLIIAGIFLFTVVILYLINRNQRIKMKQVKLVKESLELEQKNLTLEKQNLLLEKQNLELELEYRNKELATHVMYLVNKNEFLASITEKLLAIRHMLLPENKTVVQEIIREMKSNIDNTVWNEFEIRFQNVHQDFYQKLGEKYPDLTPNEIKLCAFLRLNMTTKDISSITFQSLKSIQVARARLRKKLGITRDENLVSILQQLG</sequence>
<evidence type="ECO:0000259" key="4">
    <source>
        <dbReference type="SMART" id="SM00421"/>
    </source>
</evidence>
<evidence type="ECO:0000256" key="3">
    <source>
        <dbReference type="SAM" id="Phobius"/>
    </source>
</evidence>
<keyword evidence="1" id="KW-0802">TPR repeat</keyword>
<dbReference type="SMART" id="SM00421">
    <property type="entry name" value="HTH_LUXR"/>
    <property type="match status" value="1"/>
</dbReference>
<dbReference type="InterPro" id="IPR016032">
    <property type="entry name" value="Sig_transdc_resp-reg_C-effctor"/>
</dbReference>
<dbReference type="Gene3D" id="1.25.40.10">
    <property type="entry name" value="Tetratricopeptide repeat domain"/>
    <property type="match status" value="3"/>
</dbReference>
<evidence type="ECO:0000256" key="1">
    <source>
        <dbReference type="PROSITE-ProRule" id="PRU00339"/>
    </source>
</evidence>
<feature type="domain" description="HTH luxR-type" evidence="4">
    <location>
        <begin position="524"/>
        <end position="581"/>
    </location>
</feature>
<dbReference type="AlphaFoldDB" id="A0A0S7C0J1"/>
<feature type="transmembrane region" description="Helical" evidence="3">
    <location>
        <begin position="381"/>
        <end position="400"/>
    </location>
</feature>
<evidence type="ECO:0000313" key="5">
    <source>
        <dbReference type="EMBL" id="GAP44050.1"/>
    </source>
</evidence>
<keyword evidence="3" id="KW-0812">Transmembrane</keyword>
<reference evidence="5" key="1">
    <citation type="journal article" date="2015" name="Genome Announc.">
        <title>Draft Genome Sequence of Bacteroidales Strain TBC1, a Novel Isolate from a Methanogenic Wastewater Treatment System.</title>
        <authorList>
            <person name="Tourlousse D.M."/>
            <person name="Matsuura N."/>
            <person name="Sun L."/>
            <person name="Toyonaga M."/>
            <person name="Kuroda K."/>
            <person name="Ohashi A."/>
            <person name="Cruz R."/>
            <person name="Yamaguchi T."/>
            <person name="Sekiguchi Y."/>
        </authorList>
    </citation>
    <scope>NUCLEOTIDE SEQUENCE [LARGE SCALE GENOMIC DNA]</scope>
    <source>
        <strain evidence="5">TBC1</strain>
    </source>
</reference>
<dbReference type="SUPFAM" id="SSF46894">
    <property type="entry name" value="C-terminal effector domain of the bipartite response regulators"/>
    <property type="match status" value="1"/>
</dbReference>
<feature type="repeat" description="TPR" evidence="1">
    <location>
        <begin position="227"/>
        <end position="260"/>
    </location>
</feature>
<dbReference type="GO" id="GO:0006355">
    <property type="term" value="P:regulation of DNA-templated transcription"/>
    <property type="evidence" value="ECO:0007669"/>
    <property type="project" value="InterPro"/>
</dbReference>
<keyword evidence="3" id="KW-1133">Transmembrane helix</keyword>
<dbReference type="InterPro" id="IPR019734">
    <property type="entry name" value="TPR_rpt"/>
</dbReference>